<evidence type="ECO:0000313" key="8">
    <source>
        <dbReference type="EMBL" id="MBR7838246.1"/>
    </source>
</evidence>
<dbReference type="Pfam" id="PF02911">
    <property type="entry name" value="Formyl_trans_C"/>
    <property type="match status" value="1"/>
</dbReference>
<dbReference type="EMBL" id="JAGSOG010000271">
    <property type="protein sequence ID" value="MBR7838246.1"/>
    <property type="molecule type" value="Genomic_DNA"/>
</dbReference>
<dbReference type="FunFam" id="3.40.50.12230:FF:000001">
    <property type="entry name" value="Methionyl-tRNA formyltransferase"/>
    <property type="match status" value="1"/>
</dbReference>
<feature type="domain" description="Formyl transferase N-terminal" evidence="6">
    <location>
        <begin position="2"/>
        <end position="178"/>
    </location>
</feature>
<dbReference type="Proteomes" id="UP000675781">
    <property type="component" value="Unassembled WGS sequence"/>
</dbReference>
<gene>
    <name evidence="5 8" type="primary">fmt</name>
    <name evidence="8" type="ORF">KDL01_33550</name>
</gene>
<dbReference type="AlphaFoldDB" id="A0A941EVX3"/>
<dbReference type="Gene3D" id="3.40.50.12230">
    <property type="match status" value="1"/>
</dbReference>
<evidence type="ECO:0000256" key="2">
    <source>
        <dbReference type="ARBA" id="ARBA00012261"/>
    </source>
</evidence>
<feature type="domain" description="Formyl transferase C-terminal" evidence="7">
    <location>
        <begin position="204"/>
        <end position="301"/>
    </location>
</feature>
<dbReference type="InterPro" id="IPR041711">
    <property type="entry name" value="Met-tRNA-FMT_N"/>
</dbReference>
<comment type="caution">
    <text evidence="8">The sequence shown here is derived from an EMBL/GenBank/DDBJ whole genome shotgun (WGS) entry which is preliminary data.</text>
</comment>
<evidence type="ECO:0000256" key="3">
    <source>
        <dbReference type="ARBA" id="ARBA00022679"/>
    </source>
</evidence>
<evidence type="ECO:0000256" key="5">
    <source>
        <dbReference type="HAMAP-Rule" id="MF_00182"/>
    </source>
</evidence>
<dbReference type="CDD" id="cd08646">
    <property type="entry name" value="FMT_core_Met-tRNA-FMT_N"/>
    <property type="match status" value="1"/>
</dbReference>
<dbReference type="Pfam" id="PF00551">
    <property type="entry name" value="Formyl_trans_N"/>
    <property type="match status" value="1"/>
</dbReference>
<dbReference type="GO" id="GO:0004479">
    <property type="term" value="F:methionyl-tRNA formyltransferase activity"/>
    <property type="evidence" value="ECO:0007669"/>
    <property type="project" value="UniProtKB-UniRule"/>
</dbReference>
<dbReference type="NCBIfam" id="TIGR00460">
    <property type="entry name" value="fmt"/>
    <property type="match status" value="1"/>
</dbReference>
<evidence type="ECO:0000259" key="7">
    <source>
        <dbReference type="Pfam" id="PF02911"/>
    </source>
</evidence>
<dbReference type="InterPro" id="IPR036477">
    <property type="entry name" value="Formyl_transf_N_sf"/>
</dbReference>
<comment type="function">
    <text evidence="5">Attaches a formyl group to the free amino group of methionyl-tRNA(fMet). The formyl group appears to play a dual role in the initiator identity of N-formylmethionyl-tRNA by promoting its recognition by IF2 and preventing the misappropriation of this tRNA by the elongation apparatus.</text>
</comment>
<dbReference type="HAMAP" id="MF_00182">
    <property type="entry name" value="Formyl_trans"/>
    <property type="match status" value="1"/>
</dbReference>
<comment type="catalytic activity">
    <reaction evidence="5">
        <text>L-methionyl-tRNA(fMet) + (6R)-10-formyltetrahydrofolate = N-formyl-L-methionyl-tRNA(fMet) + (6S)-5,6,7,8-tetrahydrofolate + H(+)</text>
        <dbReference type="Rhea" id="RHEA:24380"/>
        <dbReference type="Rhea" id="RHEA-COMP:9952"/>
        <dbReference type="Rhea" id="RHEA-COMP:9953"/>
        <dbReference type="ChEBI" id="CHEBI:15378"/>
        <dbReference type="ChEBI" id="CHEBI:57453"/>
        <dbReference type="ChEBI" id="CHEBI:78530"/>
        <dbReference type="ChEBI" id="CHEBI:78844"/>
        <dbReference type="ChEBI" id="CHEBI:195366"/>
        <dbReference type="EC" id="2.1.2.9"/>
    </reaction>
</comment>
<dbReference type="GO" id="GO:0005829">
    <property type="term" value="C:cytosol"/>
    <property type="evidence" value="ECO:0007669"/>
    <property type="project" value="TreeGrafter"/>
</dbReference>
<dbReference type="SUPFAM" id="SSF50486">
    <property type="entry name" value="FMT C-terminal domain-like"/>
    <property type="match status" value="1"/>
</dbReference>
<evidence type="ECO:0000256" key="4">
    <source>
        <dbReference type="ARBA" id="ARBA00022917"/>
    </source>
</evidence>
<comment type="similarity">
    <text evidence="1 5">Belongs to the Fmt family.</text>
</comment>
<dbReference type="RefSeq" id="WP_212532707.1">
    <property type="nucleotide sequence ID" value="NZ_JAGSOG010000271.1"/>
</dbReference>
<evidence type="ECO:0000259" key="6">
    <source>
        <dbReference type="Pfam" id="PF00551"/>
    </source>
</evidence>
<reference evidence="8" key="1">
    <citation type="submission" date="2021-04" db="EMBL/GenBank/DDBJ databases">
        <title>Genome based classification of Actinospica acidithermotolerans sp. nov., an actinobacterium isolated from an Indonesian hot spring.</title>
        <authorList>
            <person name="Kusuma A.B."/>
            <person name="Putra K.E."/>
            <person name="Nafisah S."/>
            <person name="Loh J."/>
            <person name="Nouioui I."/>
            <person name="Goodfellow M."/>
        </authorList>
    </citation>
    <scope>NUCLEOTIDE SEQUENCE</scope>
    <source>
        <strain evidence="8">CSCA 57</strain>
    </source>
</reference>
<evidence type="ECO:0000313" key="9">
    <source>
        <dbReference type="Proteomes" id="UP000675781"/>
    </source>
</evidence>
<sequence>MRVLFAGTPQPAVPSLEALIASSRHEVVAVLTRPDAPTGRGRRFEPSPVRRLAEEHGIEVLTPARPRDPEFLARLAELAPDVCPVVAYGGLIPPDALRIPARGWVNLHFSLLPAWRGAAPVQHALMSGDEITGACTFLLEQGLDTGPLYGSITTEIGRTDTAGDLLERLAVDGARLLAATLDGIEDGELRPVPQPADGISLAPKISVEDARVDWKTPAQFIDRQVRACTPAPGAWTTLGDERVKLFPLTPLPGATDVEPGRVVVDKRGVVVGTGSGHTVRLGDVQPQGRKRMNAADWARGLHLTETVYFA</sequence>
<organism evidence="8 9">
    <name type="scientific">Actinospica durhamensis</name>
    <dbReference type="NCBI Taxonomy" id="1508375"/>
    <lineage>
        <taxon>Bacteria</taxon>
        <taxon>Bacillati</taxon>
        <taxon>Actinomycetota</taxon>
        <taxon>Actinomycetes</taxon>
        <taxon>Catenulisporales</taxon>
        <taxon>Actinospicaceae</taxon>
        <taxon>Actinospica</taxon>
    </lineage>
</organism>
<feature type="binding site" evidence="5">
    <location>
        <begin position="110"/>
        <end position="113"/>
    </location>
    <ligand>
        <name>(6S)-5,6,7,8-tetrahydrofolate</name>
        <dbReference type="ChEBI" id="CHEBI:57453"/>
    </ligand>
</feature>
<dbReference type="CDD" id="cd08704">
    <property type="entry name" value="Met_tRNA_FMT_C"/>
    <property type="match status" value="1"/>
</dbReference>
<dbReference type="SUPFAM" id="SSF53328">
    <property type="entry name" value="Formyltransferase"/>
    <property type="match status" value="1"/>
</dbReference>
<keyword evidence="4 5" id="KW-0648">Protein biosynthesis</keyword>
<dbReference type="InterPro" id="IPR005793">
    <property type="entry name" value="Formyl_trans_C"/>
</dbReference>
<proteinExistence type="inferred from homology"/>
<dbReference type="EC" id="2.1.2.9" evidence="2 5"/>
<dbReference type="InterPro" id="IPR005794">
    <property type="entry name" value="Fmt"/>
</dbReference>
<evidence type="ECO:0000256" key="1">
    <source>
        <dbReference type="ARBA" id="ARBA00010699"/>
    </source>
</evidence>
<protein>
    <recommendedName>
        <fullName evidence="2 5">Methionyl-tRNA formyltransferase</fullName>
        <ecNumber evidence="2 5">2.1.2.9</ecNumber>
    </recommendedName>
</protein>
<dbReference type="InterPro" id="IPR002376">
    <property type="entry name" value="Formyl_transf_N"/>
</dbReference>
<dbReference type="PANTHER" id="PTHR11138">
    <property type="entry name" value="METHIONYL-TRNA FORMYLTRANSFERASE"/>
    <property type="match status" value="1"/>
</dbReference>
<dbReference type="InterPro" id="IPR044135">
    <property type="entry name" value="Met-tRNA-FMT_C"/>
</dbReference>
<dbReference type="PANTHER" id="PTHR11138:SF5">
    <property type="entry name" value="METHIONYL-TRNA FORMYLTRANSFERASE, MITOCHONDRIAL"/>
    <property type="match status" value="1"/>
</dbReference>
<dbReference type="InterPro" id="IPR011034">
    <property type="entry name" value="Formyl_transferase-like_C_sf"/>
</dbReference>
<keyword evidence="3 5" id="KW-0808">Transferase</keyword>
<accession>A0A941EVX3</accession>
<name>A0A941EVX3_9ACTN</name>
<keyword evidence="9" id="KW-1185">Reference proteome</keyword>